<keyword evidence="4 10" id="KW-0378">Hydrolase</keyword>
<dbReference type="PANTHER" id="PTHR10120">
    <property type="entry name" value="CAAX PRENYL PROTEASE 1"/>
    <property type="match status" value="1"/>
</dbReference>
<dbReference type="Pfam" id="PF01435">
    <property type="entry name" value="Peptidase_M48"/>
    <property type="match status" value="1"/>
</dbReference>
<keyword evidence="7" id="KW-0472">Membrane</keyword>
<name>A0A2P2BW40_9ZZZZ</name>
<evidence type="ECO:0000259" key="9">
    <source>
        <dbReference type="Pfam" id="PF16491"/>
    </source>
</evidence>
<evidence type="ECO:0000256" key="1">
    <source>
        <dbReference type="ARBA" id="ARBA00001947"/>
    </source>
</evidence>
<dbReference type="GO" id="GO:0046872">
    <property type="term" value="F:metal ion binding"/>
    <property type="evidence" value="ECO:0007669"/>
    <property type="project" value="UniProtKB-KW"/>
</dbReference>
<feature type="transmembrane region" description="Helical" evidence="7">
    <location>
        <begin position="175"/>
        <end position="196"/>
    </location>
</feature>
<sequence length="419" mass="44498">MKNSSRPVALVVLALGSIAFVALAVWLVPWHPVPGGTPSPVPADQVFSASHLERAESFARQARMLSCSSLALSLVVGSILGFSSWGRRLMDRLAGPWWLQVTLGAGLVLLAGRLATLPLSLALRSRLLDYGLSNQSLAGYFRDVGTSFLLGWLVSAIVLLVLVGSARRWSRAWPAVAGVSLAGLVMVGSFVYPVLIEPLFNHFEPLPAGALRTQILDLAQQEGVRVDDVLVSDASRRTTTLNAYVSGYGDTRRIVVYDNLVDDLPVDETLSVVAHELAHARFNDPLLGSALAAAGVFAAVGLLGLILGSGRRRGLPGLDQAAVVPLVIVLTSWGSLLASPVQNTISRSIETRADVAALQTTRDPDAFIAVQRQLAVRGLNDPTPPAISQLWFGSHPTSLTRIAIAEQLAPGLTGDRVAK</sequence>
<dbReference type="Pfam" id="PF16491">
    <property type="entry name" value="Peptidase_M48_N"/>
    <property type="match status" value="1"/>
</dbReference>
<evidence type="ECO:0000259" key="8">
    <source>
        <dbReference type="Pfam" id="PF01435"/>
    </source>
</evidence>
<comment type="cofactor">
    <cofactor evidence="1">
        <name>Zn(2+)</name>
        <dbReference type="ChEBI" id="CHEBI:29105"/>
    </cofactor>
</comment>
<keyword evidence="7" id="KW-1133">Transmembrane helix</keyword>
<keyword evidence="6" id="KW-0482">Metalloprotease</keyword>
<feature type="transmembrane region" description="Helical" evidence="7">
    <location>
        <begin position="62"/>
        <end position="85"/>
    </location>
</feature>
<accession>A0A2P2BW40</accession>
<feature type="transmembrane region" description="Helical" evidence="7">
    <location>
        <begin position="97"/>
        <end position="124"/>
    </location>
</feature>
<evidence type="ECO:0000256" key="6">
    <source>
        <dbReference type="ARBA" id="ARBA00023049"/>
    </source>
</evidence>
<feature type="transmembrane region" description="Helical" evidence="7">
    <location>
        <begin position="286"/>
        <end position="308"/>
    </location>
</feature>
<keyword evidence="2 10" id="KW-0645">Protease</keyword>
<evidence type="ECO:0000256" key="7">
    <source>
        <dbReference type="SAM" id="Phobius"/>
    </source>
</evidence>
<dbReference type="GO" id="GO:0006508">
    <property type="term" value="P:proteolysis"/>
    <property type="evidence" value="ECO:0007669"/>
    <property type="project" value="UniProtKB-KW"/>
</dbReference>
<keyword evidence="3" id="KW-0479">Metal-binding</keyword>
<protein>
    <submittedName>
        <fullName evidence="10">Zn-dependent protease with chaperone function</fullName>
        <ecNumber evidence="10">3.4.24.84</ecNumber>
    </submittedName>
</protein>
<reference evidence="10" key="1">
    <citation type="submission" date="2015-08" db="EMBL/GenBank/DDBJ databases">
        <authorList>
            <person name="Babu N.S."/>
            <person name="Beckwith C.J."/>
            <person name="Beseler K.G."/>
            <person name="Brison A."/>
            <person name="Carone J.V."/>
            <person name="Caskin T.P."/>
            <person name="Diamond M."/>
            <person name="Durham M.E."/>
            <person name="Foxe J.M."/>
            <person name="Go M."/>
            <person name="Henderson B.A."/>
            <person name="Jones I.B."/>
            <person name="McGettigan J.A."/>
            <person name="Micheletti S.J."/>
            <person name="Nasrallah M.E."/>
            <person name="Ortiz D."/>
            <person name="Piller C.R."/>
            <person name="Privatt S.R."/>
            <person name="Schneider S.L."/>
            <person name="Sharp S."/>
            <person name="Smith T.C."/>
            <person name="Stanton J.D."/>
            <person name="Ullery H.E."/>
            <person name="Wilson R.J."/>
            <person name="Serrano M.G."/>
            <person name="Buck G."/>
            <person name="Lee V."/>
            <person name="Wang Y."/>
            <person name="Carvalho R."/>
            <person name="Voegtly L."/>
            <person name="Shi R."/>
            <person name="Duckworth R."/>
            <person name="Johnson A."/>
            <person name="Loviza R."/>
            <person name="Walstead R."/>
            <person name="Shah Z."/>
            <person name="Kiflezghi M."/>
            <person name="Wade K."/>
            <person name="Ball S.L."/>
            <person name="Bradley K.W."/>
            <person name="Asai D.J."/>
            <person name="Bowman C.A."/>
            <person name="Russell D.A."/>
            <person name="Pope W.H."/>
            <person name="Jacobs-Sera D."/>
            <person name="Hendrix R.W."/>
            <person name="Hatfull G.F."/>
        </authorList>
    </citation>
    <scope>NUCLEOTIDE SEQUENCE</scope>
</reference>
<dbReference type="EC" id="3.4.24.84" evidence="10"/>
<dbReference type="Gene3D" id="3.30.2010.10">
    <property type="entry name" value="Metalloproteases ('zincins'), catalytic domain"/>
    <property type="match status" value="1"/>
</dbReference>
<evidence type="ECO:0000256" key="3">
    <source>
        <dbReference type="ARBA" id="ARBA00022723"/>
    </source>
</evidence>
<proteinExistence type="predicted"/>
<feature type="domain" description="Peptidase M48" evidence="8">
    <location>
        <begin position="206"/>
        <end position="406"/>
    </location>
</feature>
<evidence type="ECO:0000256" key="5">
    <source>
        <dbReference type="ARBA" id="ARBA00022833"/>
    </source>
</evidence>
<dbReference type="GO" id="GO:0004222">
    <property type="term" value="F:metalloendopeptidase activity"/>
    <property type="evidence" value="ECO:0007669"/>
    <property type="project" value="InterPro"/>
</dbReference>
<feature type="domain" description="CAAX prenyl protease 1 N-terminal" evidence="9">
    <location>
        <begin position="47"/>
        <end position="201"/>
    </location>
</feature>
<organism evidence="10">
    <name type="scientific">metagenome</name>
    <dbReference type="NCBI Taxonomy" id="256318"/>
    <lineage>
        <taxon>unclassified sequences</taxon>
        <taxon>metagenomes</taxon>
    </lineage>
</organism>
<feature type="transmembrane region" description="Helical" evidence="7">
    <location>
        <begin position="144"/>
        <end position="163"/>
    </location>
</feature>
<evidence type="ECO:0000256" key="2">
    <source>
        <dbReference type="ARBA" id="ARBA00022670"/>
    </source>
</evidence>
<dbReference type="InterPro" id="IPR001915">
    <property type="entry name" value="Peptidase_M48"/>
</dbReference>
<gene>
    <name evidence="10" type="primary">yhfN</name>
    <name evidence="10" type="ORF">NOCA2110005</name>
</gene>
<dbReference type="AlphaFoldDB" id="A0A2P2BW40"/>
<keyword evidence="7" id="KW-0812">Transmembrane</keyword>
<dbReference type="InterPro" id="IPR032456">
    <property type="entry name" value="Peptidase_M48_N"/>
</dbReference>
<keyword evidence="5" id="KW-0862">Zinc</keyword>
<dbReference type="EMBL" id="CZKA01000003">
    <property type="protein sequence ID" value="CUR53950.1"/>
    <property type="molecule type" value="Genomic_DNA"/>
</dbReference>
<evidence type="ECO:0000256" key="4">
    <source>
        <dbReference type="ARBA" id="ARBA00022801"/>
    </source>
</evidence>
<evidence type="ECO:0000313" key="10">
    <source>
        <dbReference type="EMBL" id="CUR53950.1"/>
    </source>
</evidence>